<evidence type="ECO:0000313" key="3">
    <source>
        <dbReference type="Proteomes" id="UP000050761"/>
    </source>
</evidence>
<feature type="region of interest" description="Disordered" evidence="1">
    <location>
        <begin position="48"/>
        <end position="68"/>
    </location>
</feature>
<keyword evidence="3" id="KW-1185">Reference proteome</keyword>
<reference evidence="4" key="2">
    <citation type="submission" date="2019-09" db="UniProtKB">
        <authorList>
            <consortium name="WormBaseParasite"/>
        </authorList>
    </citation>
    <scope>IDENTIFICATION</scope>
</reference>
<dbReference type="EMBL" id="UZAH01000199">
    <property type="protein sequence ID" value="VDO18695.1"/>
    <property type="molecule type" value="Genomic_DNA"/>
</dbReference>
<accession>A0A183F2F9</accession>
<evidence type="ECO:0000256" key="1">
    <source>
        <dbReference type="SAM" id="MobiDB-lite"/>
    </source>
</evidence>
<dbReference type="WBParaSite" id="HPBE_0000031201-mRNA-1">
    <property type="protein sequence ID" value="HPBE_0000031201-mRNA-1"/>
    <property type="gene ID" value="HPBE_0000031201"/>
</dbReference>
<dbReference type="AlphaFoldDB" id="A0A183F2F9"/>
<proteinExistence type="predicted"/>
<accession>A0A3P7WZ11</accession>
<protein>
    <submittedName>
        <fullName evidence="2 4">Uncharacterized protein</fullName>
    </submittedName>
</protein>
<evidence type="ECO:0000313" key="2">
    <source>
        <dbReference type="EMBL" id="VDO18695.1"/>
    </source>
</evidence>
<gene>
    <name evidence="2" type="ORF">HPBE_LOCUS313</name>
</gene>
<evidence type="ECO:0000313" key="4">
    <source>
        <dbReference type="WBParaSite" id="HPBE_0000031201-mRNA-1"/>
    </source>
</evidence>
<organism evidence="3 4">
    <name type="scientific">Heligmosomoides polygyrus</name>
    <name type="common">Parasitic roundworm</name>
    <dbReference type="NCBI Taxonomy" id="6339"/>
    <lineage>
        <taxon>Eukaryota</taxon>
        <taxon>Metazoa</taxon>
        <taxon>Ecdysozoa</taxon>
        <taxon>Nematoda</taxon>
        <taxon>Chromadorea</taxon>
        <taxon>Rhabditida</taxon>
        <taxon>Rhabditina</taxon>
        <taxon>Rhabditomorpha</taxon>
        <taxon>Strongyloidea</taxon>
        <taxon>Heligmosomidae</taxon>
        <taxon>Heligmosomoides</taxon>
    </lineage>
</organism>
<reference evidence="2 3" key="1">
    <citation type="submission" date="2018-11" db="EMBL/GenBank/DDBJ databases">
        <authorList>
            <consortium name="Pathogen Informatics"/>
        </authorList>
    </citation>
    <scope>NUCLEOTIDE SEQUENCE [LARGE SCALE GENOMIC DNA]</scope>
</reference>
<feature type="compositionally biased region" description="Basic and acidic residues" evidence="1">
    <location>
        <begin position="50"/>
        <end position="68"/>
    </location>
</feature>
<sequence length="68" mass="7624">MFHTGLLAKVVELMTYDIRSRLQAFVQLRCGGSRHISLHFVAAAPACAHKQRDNAQREDDEKDAPSKS</sequence>
<name>A0A183F2F9_HELPZ</name>
<dbReference type="Proteomes" id="UP000050761">
    <property type="component" value="Unassembled WGS sequence"/>
</dbReference>